<reference evidence="2 3" key="1">
    <citation type="journal article" date="2016" name="Sci. Rep.">
        <title>The genome sequence of the outbreeding globe artichoke constructed de novo incorporating a phase-aware low-pass sequencing strategy of F1 progeny.</title>
        <authorList>
            <person name="Scaglione D."/>
            <person name="Reyes-Chin-Wo S."/>
            <person name="Acquadro A."/>
            <person name="Froenicke L."/>
            <person name="Portis E."/>
            <person name="Beitel C."/>
            <person name="Tirone M."/>
            <person name="Mauro R."/>
            <person name="Lo Monaco A."/>
            <person name="Mauromicale G."/>
            <person name="Faccioli P."/>
            <person name="Cattivelli L."/>
            <person name="Rieseberg L."/>
            <person name="Michelmore R."/>
            <person name="Lanteri S."/>
        </authorList>
    </citation>
    <scope>NUCLEOTIDE SEQUENCE [LARGE SCALE GENOMIC DNA]</scope>
    <source>
        <strain evidence="2">2C</strain>
    </source>
</reference>
<sequence length="425" mass="48738">MVKKLTNLFKPAPLVHSNPQSVVHEPRRPSEQESMHFSTPALASPPLLLTEKEYRSYGLRGERHKHLTPVGPSAYDPYRTDQERECIHPDTLFLGRPSEQESMQFLKPVVASPPHLLTEQEYRSFGLRGERHKNLTPVGPPAYDPYRTDQERERIHTDTLLVSRPPGQESMQFLKPTVASPPLLLTEHEYRSYGLRGERHKNLISVGPPAYDPYRTDQERERIHPDTLLVSRPPEQESIQFSKPTVASSPLLLTEHEYRSYGLRGERHKNLTPIGPPAYDSYRTDQEREVAPPDALFLSERDYRTYGLKGRQENPTSSTPNIDTSNHATSFYPSDPYNSYNQNLSFVDRYLPQPPAAPSSVYGYDSMEDRRFHQETILPDRVERLYSANGSEYNQIEHQRGGELEIRSAPVSSRYAFAGPSVIYR</sequence>
<organism evidence="2 3">
    <name type="scientific">Cynara cardunculus var. scolymus</name>
    <name type="common">Globe artichoke</name>
    <name type="synonym">Cynara scolymus</name>
    <dbReference type="NCBI Taxonomy" id="59895"/>
    <lineage>
        <taxon>Eukaryota</taxon>
        <taxon>Viridiplantae</taxon>
        <taxon>Streptophyta</taxon>
        <taxon>Embryophyta</taxon>
        <taxon>Tracheophyta</taxon>
        <taxon>Spermatophyta</taxon>
        <taxon>Magnoliopsida</taxon>
        <taxon>eudicotyledons</taxon>
        <taxon>Gunneridae</taxon>
        <taxon>Pentapetalae</taxon>
        <taxon>asterids</taxon>
        <taxon>campanulids</taxon>
        <taxon>Asterales</taxon>
        <taxon>Asteraceae</taxon>
        <taxon>Carduoideae</taxon>
        <taxon>Cardueae</taxon>
        <taxon>Carduinae</taxon>
        <taxon>Cynara</taxon>
    </lineage>
</organism>
<evidence type="ECO:0000313" key="3">
    <source>
        <dbReference type="Proteomes" id="UP000243975"/>
    </source>
</evidence>
<evidence type="ECO:0000313" key="2">
    <source>
        <dbReference type="EMBL" id="KVI12440.1"/>
    </source>
</evidence>
<dbReference type="Gramene" id="KVI12440">
    <property type="protein sequence ID" value="KVI12440"/>
    <property type="gene ID" value="Ccrd_009120"/>
</dbReference>
<feature type="compositionally biased region" description="Basic and acidic residues" evidence="1">
    <location>
        <begin position="24"/>
        <end position="34"/>
    </location>
</feature>
<feature type="compositionally biased region" description="Polar residues" evidence="1">
    <location>
        <begin position="313"/>
        <end position="327"/>
    </location>
</feature>
<protein>
    <submittedName>
        <fullName evidence="2">Uncharacterized protein</fullName>
    </submittedName>
</protein>
<gene>
    <name evidence="2" type="ORF">Ccrd_009120</name>
</gene>
<accession>A0A103YNM7</accession>
<dbReference type="EMBL" id="LEKV01000001">
    <property type="protein sequence ID" value="KVI12440.1"/>
    <property type="molecule type" value="Genomic_DNA"/>
</dbReference>
<dbReference type="AlphaFoldDB" id="A0A103YNM7"/>
<keyword evidence="3" id="KW-1185">Reference proteome</keyword>
<name>A0A103YNM7_CYNCS</name>
<comment type="caution">
    <text evidence="2">The sequence shown here is derived from an EMBL/GenBank/DDBJ whole genome shotgun (WGS) entry which is preliminary data.</text>
</comment>
<dbReference type="STRING" id="59895.A0A103YNM7"/>
<evidence type="ECO:0000256" key="1">
    <source>
        <dbReference type="SAM" id="MobiDB-lite"/>
    </source>
</evidence>
<dbReference type="Proteomes" id="UP000243975">
    <property type="component" value="Unassembled WGS sequence"/>
</dbReference>
<feature type="region of interest" description="Disordered" evidence="1">
    <location>
        <begin position="9"/>
        <end position="38"/>
    </location>
</feature>
<feature type="region of interest" description="Disordered" evidence="1">
    <location>
        <begin position="308"/>
        <end position="327"/>
    </location>
</feature>
<proteinExistence type="predicted"/>